<dbReference type="SMART" id="SM00450">
    <property type="entry name" value="RHOD"/>
    <property type="match status" value="1"/>
</dbReference>
<reference evidence="2 3" key="1">
    <citation type="submission" date="2021-10" db="EMBL/GenBank/DDBJ databases">
        <authorList>
            <person name="Koch H."/>
        </authorList>
    </citation>
    <scope>NUCLEOTIDE SEQUENCE [LARGE SCALE GENOMIC DNA]</scope>
    <source>
        <strain evidence="2">6680</strain>
    </source>
</reference>
<dbReference type="InterPro" id="IPR036873">
    <property type="entry name" value="Rhodanese-like_dom_sf"/>
</dbReference>
<dbReference type="PROSITE" id="PS50206">
    <property type="entry name" value="RHODANESE_3"/>
    <property type="match status" value="1"/>
</dbReference>
<name>A0ABN8AMA5_9PROT</name>
<dbReference type="Pfam" id="PF00581">
    <property type="entry name" value="Rhodanese"/>
    <property type="match status" value="1"/>
</dbReference>
<dbReference type="PANTHER" id="PTHR43031:SF17">
    <property type="entry name" value="SULFURTRANSFERASE YTWF-RELATED"/>
    <property type="match status" value="1"/>
</dbReference>
<proteinExistence type="predicted"/>
<dbReference type="InterPro" id="IPR050229">
    <property type="entry name" value="GlpE_sulfurtransferase"/>
</dbReference>
<dbReference type="PANTHER" id="PTHR43031">
    <property type="entry name" value="FAD-DEPENDENT OXIDOREDUCTASE"/>
    <property type="match status" value="1"/>
</dbReference>
<dbReference type="Gene3D" id="3.40.250.10">
    <property type="entry name" value="Rhodanese-like domain"/>
    <property type="match status" value="1"/>
</dbReference>
<evidence type="ECO:0000313" key="2">
    <source>
        <dbReference type="EMBL" id="CAG9933878.1"/>
    </source>
</evidence>
<dbReference type="Proteomes" id="UP000839052">
    <property type="component" value="Chromosome"/>
</dbReference>
<protein>
    <submittedName>
        <fullName evidence="2">Rhodanese-related sulfurtransferase</fullName>
    </submittedName>
</protein>
<sequence length="107" mass="11916">MQTLTAPDLAAWLSDITRDKPVLLDVREPWEFQTCHIDGALTMPMNTIPDRLSGLDAEQSIVCICHHGMRSMQIAVFLEQNGFTQVSNLTGGVHAWAQQVDSTMPTY</sequence>
<accession>A0ABN8AMA5</accession>
<feature type="domain" description="Rhodanese" evidence="1">
    <location>
        <begin position="17"/>
        <end position="105"/>
    </location>
</feature>
<evidence type="ECO:0000259" key="1">
    <source>
        <dbReference type="PROSITE" id="PS50206"/>
    </source>
</evidence>
<gene>
    <name evidence="2" type="ORF">NTG6680_2629</name>
</gene>
<dbReference type="EMBL" id="OU912926">
    <property type="protein sequence ID" value="CAG9933878.1"/>
    <property type="molecule type" value="Genomic_DNA"/>
</dbReference>
<dbReference type="RefSeq" id="WP_239797592.1">
    <property type="nucleotide sequence ID" value="NZ_OU912926.1"/>
</dbReference>
<keyword evidence="3" id="KW-1185">Reference proteome</keyword>
<evidence type="ECO:0000313" key="3">
    <source>
        <dbReference type="Proteomes" id="UP000839052"/>
    </source>
</evidence>
<dbReference type="SUPFAM" id="SSF52821">
    <property type="entry name" value="Rhodanese/Cell cycle control phosphatase"/>
    <property type="match status" value="1"/>
</dbReference>
<dbReference type="InterPro" id="IPR001763">
    <property type="entry name" value="Rhodanese-like_dom"/>
</dbReference>
<organism evidence="2 3">
    <name type="scientific">Candidatus Nitrotoga arctica</name>
    <dbReference type="NCBI Taxonomy" id="453162"/>
    <lineage>
        <taxon>Bacteria</taxon>
        <taxon>Pseudomonadati</taxon>
        <taxon>Pseudomonadota</taxon>
        <taxon>Betaproteobacteria</taxon>
        <taxon>Nitrosomonadales</taxon>
        <taxon>Gallionellaceae</taxon>
        <taxon>Candidatus Nitrotoga</taxon>
    </lineage>
</organism>